<proteinExistence type="predicted"/>
<dbReference type="InterPro" id="IPR040346">
    <property type="entry name" value="GEX1/Brambleberry"/>
</dbReference>
<dbReference type="Proteomes" id="UP001166093">
    <property type="component" value="Unassembled WGS sequence"/>
</dbReference>
<organism evidence="2 3">
    <name type="scientific">Polyodon spathula</name>
    <name type="common">North American paddlefish</name>
    <name type="synonym">Squalus spathula</name>
    <dbReference type="NCBI Taxonomy" id="7913"/>
    <lineage>
        <taxon>Eukaryota</taxon>
        <taxon>Metazoa</taxon>
        <taxon>Chordata</taxon>
        <taxon>Craniata</taxon>
        <taxon>Vertebrata</taxon>
        <taxon>Euteleostomi</taxon>
        <taxon>Actinopterygii</taxon>
        <taxon>Chondrostei</taxon>
        <taxon>Acipenseriformes</taxon>
        <taxon>Polyodontidae</taxon>
        <taxon>Polyodon</taxon>
    </lineage>
</organism>
<keyword evidence="1" id="KW-0732">Signal</keyword>
<evidence type="ECO:0000313" key="2">
    <source>
        <dbReference type="EMBL" id="MBN3285554.1"/>
    </source>
</evidence>
<gene>
    <name evidence="2" type="primary">Gex1</name>
    <name evidence="2" type="ORF">GTO93_0010337</name>
</gene>
<dbReference type="PANTHER" id="PTHR33538">
    <property type="entry name" value="PROTEIN GAMETE EXPRESSED 1"/>
    <property type="match status" value="1"/>
</dbReference>
<evidence type="ECO:0000313" key="3">
    <source>
        <dbReference type="Proteomes" id="UP001166093"/>
    </source>
</evidence>
<comment type="caution">
    <text evidence="2">The sequence shown here is derived from an EMBL/GenBank/DDBJ whole genome shotgun (WGS) entry which is preliminary data.</text>
</comment>
<feature type="non-terminal residue" evidence="2">
    <location>
        <position position="161"/>
    </location>
</feature>
<feature type="chain" id="PRO_5047368158" evidence="1">
    <location>
        <begin position="30"/>
        <end position="161"/>
    </location>
</feature>
<sequence length="161" mass="18182">MKCFAAARGMSIILVLCAGLLCWFRAAEPLLPETAVAGVRAEGRAQLDRVEQFASQPRYGQCWAEALRRVDLGCKDFNEETQSRIALAFAHCHLQRSARPFPLCSEGSSVQDCTRHMDSVAFNAYTEFFTHTHSICYFLQGEAWQLEAEDTVHRHGQKDRL</sequence>
<protein>
    <submittedName>
        <fullName evidence="2">GEX1 protein</fullName>
    </submittedName>
</protein>
<dbReference type="PANTHER" id="PTHR33538:SF2">
    <property type="entry name" value="PROTEIN GAMETE EXPRESSED 1"/>
    <property type="match status" value="1"/>
</dbReference>
<dbReference type="EMBL" id="JAAWVQ010149393">
    <property type="protein sequence ID" value="MBN3285554.1"/>
    <property type="molecule type" value="Genomic_DNA"/>
</dbReference>
<reference evidence="2" key="1">
    <citation type="journal article" date="2021" name="Cell">
        <title>Tracing the genetic footprints of vertebrate landing in non-teleost ray-finned fishes.</title>
        <authorList>
            <person name="Bi X."/>
            <person name="Wang K."/>
            <person name="Yang L."/>
            <person name="Pan H."/>
            <person name="Jiang H."/>
            <person name="Wei Q."/>
            <person name="Fang M."/>
            <person name="Yu H."/>
            <person name="Zhu C."/>
            <person name="Cai Y."/>
            <person name="He Y."/>
            <person name="Gan X."/>
            <person name="Zeng H."/>
            <person name="Yu D."/>
            <person name="Zhu Y."/>
            <person name="Jiang H."/>
            <person name="Qiu Q."/>
            <person name="Yang H."/>
            <person name="Zhang Y.E."/>
            <person name="Wang W."/>
            <person name="Zhu M."/>
            <person name="He S."/>
            <person name="Zhang G."/>
        </authorList>
    </citation>
    <scope>NUCLEOTIDE SEQUENCE</scope>
    <source>
        <strain evidence="2">Pddl_001</strain>
    </source>
</reference>
<accession>A0ABS2YGJ8</accession>
<name>A0ABS2YGJ8_POLSP</name>
<keyword evidence="3" id="KW-1185">Reference proteome</keyword>
<evidence type="ECO:0000256" key="1">
    <source>
        <dbReference type="SAM" id="SignalP"/>
    </source>
</evidence>
<feature type="signal peptide" evidence="1">
    <location>
        <begin position="1"/>
        <end position="29"/>
    </location>
</feature>
<feature type="non-terminal residue" evidence="2">
    <location>
        <position position="1"/>
    </location>
</feature>